<dbReference type="AlphaFoldDB" id="A0A9Q1K155"/>
<evidence type="ECO:0000313" key="3">
    <source>
        <dbReference type="EMBL" id="KAJ8434538.1"/>
    </source>
</evidence>
<dbReference type="EMBL" id="JAKOGI010000471">
    <property type="protein sequence ID" value="KAJ8434538.1"/>
    <property type="molecule type" value="Genomic_DNA"/>
</dbReference>
<evidence type="ECO:0000313" key="4">
    <source>
        <dbReference type="Proteomes" id="UP001153076"/>
    </source>
</evidence>
<dbReference type="InterPro" id="IPR044824">
    <property type="entry name" value="MAIN-like"/>
</dbReference>
<keyword evidence="4" id="KW-1185">Reference proteome</keyword>
<dbReference type="GO" id="GO:0010073">
    <property type="term" value="P:meristem maintenance"/>
    <property type="evidence" value="ECO:0007669"/>
    <property type="project" value="InterPro"/>
</dbReference>
<feature type="region of interest" description="Disordered" evidence="1">
    <location>
        <begin position="1"/>
        <end position="27"/>
    </location>
</feature>
<gene>
    <name evidence="3" type="ORF">Cgig2_004304</name>
</gene>
<sequence>MEIGSDGDRRADGGVEREGKEKSSEPYYRRSCSLRSLNAIPSSTLTSILVKKVRVKQGTLRYRRNDGNKCVDVSKDYKNYFSAIVLEKINTKRRGPEIYPAEGEFYPALHRLLTARRNWRPTFQFRGPSTFMLGVMEWTKRVLTHFEEPLKQAGIFGVVGVSQFPYHFDANVWWASCELWGPLTNTLHHGAGKVGISLYDLEQVGGLPILGDIYEKFLPQNKDLVGHNKYPTAVAELLGIHAELCEFHKTKHIYYDLWLDHFYREYLVHFVYGEQTDFGKEKVETTKRSPLRISLQKRMANLNITTEGELAAFLAFWLSRFVLPDDKEVIRPETFVMAALMASGLGDAASNPDYPGKANTIVSIHYVIDWLAELFLCLYHCRPDSDCPDDFPTLVCYARLLGSKLCLPQATHICRDGRYLSLSASSYREYSRNGRDVIDIGLLEEDSKLLLSIWSTVLPVRVGAKLILEPYYRNRFARQFGFDQGVPSNRLSFIGGLRQQRSMMDLAQAHTDLQSIPTSLASLFYNLKEDWVRESILKGVEVIIDIISNHGSARELLASKARVFQSLSALYSMIDIYNLGTIEICWLSSKIQEIFGVAETAVKIEDLVDIDRVKALSNQDLTCSSEITRIEDQLNNLSSEALKLKVKEQEILREEERIQGKLKSSLDLKKREAEQVKADLAEAGFSKLQDLEKEKNHLKSLIGSVISFKNI</sequence>
<name>A0A9Q1K155_9CARY</name>
<protein>
    <recommendedName>
        <fullName evidence="2">Aminotransferase-like plant mobile domain-containing protein</fullName>
    </recommendedName>
</protein>
<dbReference type="PANTHER" id="PTHR46033:SF65">
    <property type="entry name" value="AMINOTRANSFERASE-LIKE PLANT MOBILE DOMAIN-CONTAINING PROTEIN"/>
    <property type="match status" value="1"/>
</dbReference>
<proteinExistence type="predicted"/>
<dbReference type="InterPro" id="IPR019557">
    <property type="entry name" value="AminoTfrase-like_pln_mobile"/>
</dbReference>
<comment type="caution">
    <text evidence="3">The sequence shown here is derived from an EMBL/GenBank/DDBJ whole genome shotgun (WGS) entry which is preliminary data.</text>
</comment>
<dbReference type="PANTHER" id="PTHR46033">
    <property type="entry name" value="PROTEIN MAIN-LIKE 2"/>
    <property type="match status" value="1"/>
</dbReference>
<evidence type="ECO:0000259" key="2">
    <source>
        <dbReference type="Pfam" id="PF10536"/>
    </source>
</evidence>
<accession>A0A9Q1K155</accession>
<organism evidence="3 4">
    <name type="scientific">Carnegiea gigantea</name>
    <dbReference type="NCBI Taxonomy" id="171969"/>
    <lineage>
        <taxon>Eukaryota</taxon>
        <taxon>Viridiplantae</taxon>
        <taxon>Streptophyta</taxon>
        <taxon>Embryophyta</taxon>
        <taxon>Tracheophyta</taxon>
        <taxon>Spermatophyta</taxon>
        <taxon>Magnoliopsida</taxon>
        <taxon>eudicotyledons</taxon>
        <taxon>Gunneridae</taxon>
        <taxon>Pentapetalae</taxon>
        <taxon>Caryophyllales</taxon>
        <taxon>Cactineae</taxon>
        <taxon>Cactaceae</taxon>
        <taxon>Cactoideae</taxon>
        <taxon>Echinocereeae</taxon>
        <taxon>Carnegiea</taxon>
    </lineage>
</organism>
<dbReference type="Pfam" id="PF10536">
    <property type="entry name" value="PMD"/>
    <property type="match status" value="1"/>
</dbReference>
<feature type="domain" description="Aminotransferase-like plant mobile" evidence="2">
    <location>
        <begin position="154"/>
        <end position="344"/>
    </location>
</feature>
<dbReference type="Proteomes" id="UP001153076">
    <property type="component" value="Unassembled WGS sequence"/>
</dbReference>
<reference evidence="3" key="1">
    <citation type="submission" date="2022-04" db="EMBL/GenBank/DDBJ databases">
        <title>Carnegiea gigantea Genome sequencing and assembly v2.</title>
        <authorList>
            <person name="Copetti D."/>
            <person name="Sanderson M.J."/>
            <person name="Burquez A."/>
            <person name="Wojciechowski M.F."/>
        </authorList>
    </citation>
    <scope>NUCLEOTIDE SEQUENCE</scope>
    <source>
        <strain evidence="3">SGP5-SGP5p</strain>
        <tissue evidence="3">Aerial part</tissue>
    </source>
</reference>
<evidence type="ECO:0000256" key="1">
    <source>
        <dbReference type="SAM" id="MobiDB-lite"/>
    </source>
</evidence>